<evidence type="ECO:0000313" key="3">
    <source>
        <dbReference type="Proteomes" id="UP000815677"/>
    </source>
</evidence>
<accession>A0ABQ0M0V1</accession>
<reference evidence="2" key="1">
    <citation type="submission" date="2014-09" db="EMBL/GenBank/DDBJ databases">
        <title>Genome sequence of the luminous mushroom Mycena chlorophos for searching fungal bioluminescence genes.</title>
        <authorList>
            <person name="Tanaka Y."/>
            <person name="Kasuga D."/>
            <person name="Oba Y."/>
            <person name="Hase S."/>
            <person name="Sato K."/>
            <person name="Oba Y."/>
            <person name="Sakakibara Y."/>
        </authorList>
    </citation>
    <scope>NUCLEOTIDE SEQUENCE</scope>
</reference>
<feature type="compositionally biased region" description="Acidic residues" evidence="1">
    <location>
        <begin position="1"/>
        <end position="10"/>
    </location>
</feature>
<proteinExistence type="predicted"/>
<feature type="region of interest" description="Disordered" evidence="1">
    <location>
        <begin position="1"/>
        <end position="41"/>
    </location>
</feature>
<sequence length="281" mass="31584">MAVQPNDDDGPNSRRHSLPPSTRYHNPPGRCPQTTTHPRYRRARSSASCSIWSSLALSLHYTGSLLGWPQVAVATLLCALKRCSSSWPRLECSAKGQQTLPPSADSNLALRRRILFRAQEQEHLLTPPRLRDSFFEHLCQRLVEATNRHCQPHLLSNCNQKTRFAYVWLPPSQLSSPRCSSVSFEFMHFFYRRTRTESLFATQQIEAYRHPGVLLSLRAADVGPRAYSVSFNAIPDRLAVDLTRTESPPSSLRLAYREPGTSVGGLIAATQRGDDENLLAC</sequence>
<keyword evidence="3" id="KW-1185">Reference proteome</keyword>
<name>A0ABQ0M0V1_MYCCL</name>
<protein>
    <submittedName>
        <fullName evidence="2">Uncharacterized protein</fullName>
    </submittedName>
</protein>
<evidence type="ECO:0000256" key="1">
    <source>
        <dbReference type="SAM" id="MobiDB-lite"/>
    </source>
</evidence>
<dbReference type="Proteomes" id="UP000815677">
    <property type="component" value="Unassembled WGS sequence"/>
</dbReference>
<gene>
    <name evidence="2" type="ORF">MCHLO_13104</name>
</gene>
<organism evidence="2 3">
    <name type="scientific">Mycena chlorophos</name>
    <name type="common">Agaric fungus</name>
    <name type="synonym">Agaricus chlorophos</name>
    <dbReference type="NCBI Taxonomy" id="658473"/>
    <lineage>
        <taxon>Eukaryota</taxon>
        <taxon>Fungi</taxon>
        <taxon>Dikarya</taxon>
        <taxon>Basidiomycota</taxon>
        <taxon>Agaricomycotina</taxon>
        <taxon>Agaricomycetes</taxon>
        <taxon>Agaricomycetidae</taxon>
        <taxon>Agaricales</taxon>
        <taxon>Marasmiineae</taxon>
        <taxon>Mycenaceae</taxon>
        <taxon>Mycena</taxon>
    </lineage>
</organism>
<evidence type="ECO:0000313" key="2">
    <source>
        <dbReference type="EMBL" id="GAT56452.1"/>
    </source>
</evidence>
<dbReference type="EMBL" id="DF849285">
    <property type="protein sequence ID" value="GAT56452.1"/>
    <property type="molecule type" value="Genomic_DNA"/>
</dbReference>